<organism evidence="2 3">
    <name type="scientific">Thermincola potens (strain JR)</name>
    <dbReference type="NCBI Taxonomy" id="635013"/>
    <lineage>
        <taxon>Bacteria</taxon>
        <taxon>Bacillati</taxon>
        <taxon>Bacillota</taxon>
        <taxon>Clostridia</taxon>
        <taxon>Eubacteriales</taxon>
        <taxon>Thermincolaceae</taxon>
        <taxon>Thermincola</taxon>
    </lineage>
</organism>
<evidence type="ECO:0000256" key="1">
    <source>
        <dbReference type="SAM" id="MobiDB-lite"/>
    </source>
</evidence>
<dbReference type="Proteomes" id="UP000002377">
    <property type="component" value="Chromosome"/>
</dbReference>
<feature type="compositionally biased region" description="Basic and acidic residues" evidence="1">
    <location>
        <begin position="44"/>
        <end position="68"/>
    </location>
</feature>
<gene>
    <name evidence="2" type="ordered locus">TherJR_0737</name>
</gene>
<reference evidence="2 3" key="1">
    <citation type="submission" date="2010-05" db="EMBL/GenBank/DDBJ databases">
        <title>Complete sequence of Thermincola sp. JR.</title>
        <authorList>
            <consortium name="US DOE Joint Genome Institute"/>
            <person name="Lucas S."/>
            <person name="Copeland A."/>
            <person name="Lapidus A."/>
            <person name="Cheng J.-F."/>
            <person name="Bruce D."/>
            <person name="Goodwin L."/>
            <person name="Pitluck S."/>
            <person name="Chertkov O."/>
            <person name="Detter J.C."/>
            <person name="Han C."/>
            <person name="Tapia R."/>
            <person name="Land M."/>
            <person name="Hauser L."/>
            <person name="Kyrpides N."/>
            <person name="Mikhailova N."/>
            <person name="Hazen T.C."/>
            <person name="Woyke T."/>
        </authorList>
    </citation>
    <scope>NUCLEOTIDE SEQUENCE [LARGE SCALE GENOMIC DNA]</scope>
    <source>
        <strain evidence="2 3">JR</strain>
    </source>
</reference>
<dbReference type="KEGG" id="tjr:TherJR_0737"/>
<feature type="region of interest" description="Disordered" evidence="1">
    <location>
        <begin position="30"/>
        <end position="75"/>
    </location>
</feature>
<sequence length="154" mass="17013" precursor="true">MKKNAPMWIMVGIVVLLAGFLGFKAFQEKTSPQPPVQANFPPKGGEKQTTDPSQEIKEVKQERKKSEIPETDPEQGEIFVEGEVKAVDVEKRILTIDQHMDDNSVSITPNVAVAKDAIIQNKESDVTLGEIKVGDIVGMILTKDRQARAVLVNF</sequence>
<evidence type="ECO:0008006" key="4">
    <source>
        <dbReference type="Google" id="ProtNLM"/>
    </source>
</evidence>
<dbReference type="OrthoDB" id="1951970at2"/>
<keyword evidence="3" id="KW-1185">Reference proteome</keyword>
<dbReference type="EMBL" id="CP002028">
    <property type="protein sequence ID" value="ADG81604.1"/>
    <property type="molecule type" value="Genomic_DNA"/>
</dbReference>
<protein>
    <recommendedName>
        <fullName evidence="4">DUF5666 domain-containing protein</fullName>
    </recommendedName>
</protein>
<dbReference type="eggNOG" id="COG5401">
    <property type="taxonomic scope" value="Bacteria"/>
</dbReference>
<evidence type="ECO:0000313" key="3">
    <source>
        <dbReference type="Proteomes" id="UP000002377"/>
    </source>
</evidence>
<accession>D5XCH8</accession>
<proteinExistence type="predicted"/>
<dbReference type="AlphaFoldDB" id="D5XCH8"/>
<evidence type="ECO:0000313" key="2">
    <source>
        <dbReference type="EMBL" id="ADG81604.1"/>
    </source>
</evidence>
<name>D5XCH8_THEPJ</name>
<dbReference type="HOGENOM" id="CLU_1703404_0_0_9"/>
<dbReference type="RefSeq" id="WP_013119625.1">
    <property type="nucleotide sequence ID" value="NC_014152.1"/>
</dbReference>